<dbReference type="RefSeq" id="XP_007827957.1">
    <property type="nucleotide sequence ID" value="XM_007829766.1"/>
</dbReference>
<dbReference type="HOGENOM" id="CLU_067615_0_0_1"/>
<dbReference type="eggNOG" id="ENOG502RJ54">
    <property type="taxonomic scope" value="Eukaryota"/>
</dbReference>
<name>W3XPB6_PESFW</name>
<dbReference type="OrthoDB" id="3537340at2759"/>
<gene>
    <name evidence="3" type="ORF">PFICI_01185</name>
</gene>
<organism evidence="3 4">
    <name type="scientific">Pestalotiopsis fici (strain W106-1 / CGMCC3.15140)</name>
    <dbReference type="NCBI Taxonomy" id="1229662"/>
    <lineage>
        <taxon>Eukaryota</taxon>
        <taxon>Fungi</taxon>
        <taxon>Dikarya</taxon>
        <taxon>Ascomycota</taxon>
        <taxon>Pezizomycotina</taxon>
        <taxon>Sordariomycetes</taxon>
        <taxon>Xylariomycetidae</taxon>
        <taxon>Amphisphaeriales</taxon>
        <taxon>Sporocadaceae</taxon>
        <taxon>Pestalotiopsis</taxon>
    </lineage>
</organism>
<keyword evidence="2" id="KW-1133">Transmembrane helix</keyword>
<dbReference type="OMA" id="KHEETRM"/>
<keyword evidence="2" id="KW-0472">Membrane</keyword>
<dbReference type="KEGG" id="pfy:PFICI_01185"/>
<reference evidence="4" key="1">
    <citation type="journal article" date="2015" name="BMC Genomics">
        <title>Genomic and transcriptomic analysis of the endophytic fungus Pestalotiopsis fici reveals its lifestyle and high potential for synthesis of natural products.</title>
        <authorList>
            <person name="Wang X."/>
            <person name="Zhang X."/>
            <person name="Liu L."/>
            <person name="Xiang M."/>
            <person name="Wang W."/>
            <person name="Sun X."/>
            <person name="Che Y."/>
            <person name="Guo L."/>
            <person name="Liu G."/>
            <person name="Guo L."/>
            <person name="Wang C."/>
            <person name="Yin W.B."/>
            <person name="Stadler M."/>
            <person name="Zhang X."/>
            <person name="Liu X."/>
        </authorList>
    </citation>
    <scope>NUCLEOTIDE SEQUENCE [LARGE SCALE GENOMIC DNA]</scope>
    <source>
        <strain evidence="4">W106-1 / CGMCC3.15140</strain>
    </source>
</reference>
<feature type="compositionally biased region" description="Basic and acidic residues" evidence="1">
    <location>
        <begin position="175"/>
        <end position="191"/>
    </location>
</feature>
<evidence type="ECO:0000313" key="3">
    <source>
        <dbReference type="EMBL" id="ETS87357.1"/>
    </source>
</evidence>
<evidence type="ECO:0000313" key="4">
    <source>
        <dbReference type="Proteomes" id="UP000030651"/>
    </source>
</evidence>
<dbReference type="AlphaFoldDB" id="W3XPB6"/>
<sequence>MVPAEVDEAKCRHYAQFMYRLDRIHFDALYWSLFFVVIGILFVASWIYQSVMKYADNPNQDKAEFRRKLKIAMVYTTILFLVAGVAVVMEVFSLLALQFCDGEDLMSLYWSTWTMLQLGAEIAILGVDLALYHALFDIKHPKWALALGTPVLVVAGFGHVIPILFRKAARKLKRKHEETRMSRRNSKDLMTEKTNTSSAASIKPEVEERSRANSTANGLMGQALAPPLITFEIDVGGNDDVIRKWPSFLRLENGKALIQASIRQDSFDLEAQRPGPSGRTR</sequence>
<dbReference type="GeneID" id="19266198"/>
<keyword evidence="2" id="KW-0812">Transmembrane</keyword>
<dbReference type="Proteomes" id="UP000030651">
    <property type="component" value="Unassembled WGS sequence"/>
</dbReference>
<feature type="region of interest" description="Disordered" evidence="1">
    <location>
        <begin position="175"/>
        <end position="214"/>
    </location>
</feature>
<feature type="transmembrane region" description="Helical" evidence="2">
    <location>
        <begin position="69"/>
        <end position="96"/>
    </location>
</feature>
<dbReference type="InParanoid" id="W3XPB6"/>
<proteinExistence type="predicted"/>
<accession>W3XPB6</accession>
<evidence type="ECO:0000256" key="1">
    <source>
        <dbReference type="SAM" id="MobiDB-lite"/>
    </source>
</evidence>
<feature type="transmembrane region" description="Helical" evidence="2">
    <location>
        <begin position="108"/>
        <end position="131"/>
    </location>
</feature>
<evidence type="ECO:0000256" key="2">
    <source>
        <dbReference type="SAM" id="Phobius"/>
    </source>
</evidence>
<keyword evidence="4" id="KW-1185">Reference proteome</keyword>
<feature type="transmembrane region" description="Helical" evidence="2">
    <location>
        <begin position="28"/>
        <end position="48"/>
    </location>
</feature>
<protein>
    <submittedName>
        <fullName evidence="3">Uncharacterized protein</fullName>
    </submittedName>
</protein>
<dbReference type="EMBL" id="KI912109">
    <property type="protein sequence ID" value="ETS87357.1"/>
    <property type="molecule type" value="Genomic_DNA"/>
</dbReference>
<feature type="transmembrane region" description="Helical" evidence="2">
    <location>
        <begin position="143"/>
        <end position="165"/>
    </location>
</feature>